<dbReference type="PANTHER" id="PTHR38040:SF1">
    <property type="entry name" value="UBIQUINONE BIOSYNTHESIS ACCESSORY FACTOR UBIK"/>
    <property type="match status" value="1"/>
</dbReference>
<reference evidence="2 3" key="1">
    <citation type="journal article" date="2003" name="J. Bacteriol.">
        <title>Comparative analyses of the complete genome sequences of Pierce's disease and citrus variegated chlorosis strains of Xylella fastidiosa.</title>
        <authorList>
            <person name="Van Sluys M.A."/>
            <person name="de Oliveira M.C."/>
            <person name="Monteiro-Vitorello C.B."/>
            <person name="Miyaki C.Y."/>
            <person name="Furlan L.R."/>
            <person name="Camargo L.E."/>
            <person name="da Silva A.C."/>
            <person name="Moon D.H."/>
            <person name="Takita M.A."/>
            <person name="Lemos E.G."/>
            <person name="Machado M.A."/>
            <person name="Ferro M.I."/>
            <person name="da Silva F.R."/>
            <person name="Goldman M.H."/>
            <person name="Goldman G.H."/>
            <person name="Lemos M.V."/>
            <person name="El-Dorry H."/>
            <person name="Tsai S.M."/>
            <person name="Carrer H."/>
            <person name="Carraro D.M."/>
            <person name="de Oliveira R.C."/>
            <person name="Nunes L.R."/>
            <person name="Siqueira W.J."/>
            <person name="Coutinho L.L."/>
            <person name="Kimura E.T."/>
            <person name="Ferro E.S."/>
            <person name="Harakava R."/>
            <person name="Kuramae E.E."/>
            <person name="Marino C.L."/>
            <person name="Giglioti E."/>
            <person name="Abreu I.L."/>
            <person name="Alves L.M."/>
            <person name="do Amaral A.M."/>
            <person name="Baia G.S."/>
            <person name="Blanco S.R."/>
            <person name="Brito M.S."/>
            <person name="Cannavan F.S."/>
            <person name="Celestino A.V."/>
            <person name="da Cunha A.F."/>
            <person name="Fenille R.C."/>
            <person name="Ferro J.A."/>
            <person name="Formighieri E.F."/>
            <person name="Kishi L.T."/>
            <person name="Leoni S.G."/>
            <person name="Oliveira A.R."/>
            <person name="Rosa V.E.Jr."/>
            <person name="Sassaki F.T."/>
            <person name="Sena J.A."/>
            <person name="de Souza A.A."/>
            <person name="Truffi D."/>
            <person name="Tsukumo F."/>
            <person name="Yanai G.M."/>
            <person name="Zaros L.G."/>
            <person name="Civerolo E.L."/>
            <person name="Simpson A.J."/>
            <person name="Almeida N.F.Jr."/>
            <person name="Setubal J.C."/>
            <person name="Kitajima J.P."/>
        </authorList>
    </citation>
    <scope>NUCLEOTIDE SEQUENCE [LARGE SCALE GENOMIC DNA]</scope>
    <source>
        <strain evidence="3">Temecula1 / ATCC 700964</strain>
    </source>
</reference>
<comment type="subcellular location">
    <subcellularLocation>
        <location evidence="1">Cytoplasm</location>
    </subcellularLocation>
</comment>
<dbReference type="KEGG" id="xft:PD_0463"/>
<evidence type="ECO:0000313" key="2">
    <source>
        <dbReference type="EMBL" id="AAO28342.1"/>
    </source>
</evidence>
<protein>
    <recommendedName>
        <fullName evidence="1">Ubiquinone biosynthesis accessory factor UbiK</fullName>
    </recommendedName>
</protein>
<dbReference type="Pfam" id="PF04380">
    <property type="entry name" value="BMFP"/>
    <property type="match status" value="1"/>
</dbReference>
<evidence type="ECO:0000256" key="1">
    <source>
        <dbReference type="HAMAP-Rule" id="MF_02216"/>
    </source>
</evidence>
<dbReference type="SMR" id="Q87E58"/>
<accession>Q87E58</accession>
<dbReference type="Proteomes" id="UP000002516">
    <property type="component" value="Chromosome"/>
</dbReference>
<dbReference type="GO" id="GO:0006744">
    <property type="term" value="P:ubiquinone biosynthetic process"/>
    <property type="evidence" value="ECO:0007669"/>
    <property type="project" value="UniProtKB-UniRule"/>
</dbReference>
<organism evidence="2 3">
    <name type="scientific">Xylella fastidiosa (strain Temecula1 / ATCC 700964)</name>
    <dbReference type="NCBI Taxonomy" id="183190"/>
    <lineage>
        <taxon>Bacteria</taxon>
        <taxon>Pseudomonadati</taxon>
        <taxon>Pseudomonadota</taxon>
        <taxon>Gammaproteobacteria</taxon>
        <taxon>Lysobacterales</taxon>
        <taxon>Lysobacteraceae</taxon>
        <taxon>Xylella</taxon>
    </lineage>
</organism>
<comment type="pathway">
    <text evidence="1">Cofactor biosynthesis; ubiquinone biosynthesis.</text>
</comment>
<sequence length="106" mass="12256">MSRFWSRWYSGLVSCTARVIMIDLNHLDTIANRLSDLLPPALYESRGELQTLFKDVLQAGLAKLDLVTREEFEIQRVILLSTREKLETLLHTLVLLEDRLTDQGKN</sequence>
<name>Q87E58_XYLFT</name>
<keyword evidence="1" id="KW-0831">Ubiquinone biosynthesis</keyword>
<comment type="similarity">
    <text evidence="1">Belongs to the UbiK family.</text>
</comment>
<dbReference type="GO" id="GO:0005829">
    <property type="term" value="C:cytosol"/>
    <property type="evidence" value="ECO:0007669"/>
    <property type="project" value="TreeGrafter"/>
</dbReference>
<gene>
    <name evidence="1" type="primary">ubiK</name>
    <name evidence="2" type="ordered locus">PD_0463</name>
</gene>
<evidence type="ECO:0000313" key="3">
    <source>
        <dbReference type="Proteomes" id="UP000002516"/>
    </source>
</evidence>
<dbReference type="UniPathway" id="UPA00232"/>
<dbReference type="HOGENOM" id="CLU_154412_0_1_6"/>
<proteinExistence type="inferred from homology"/>
<comment type="function">
    <text evidence="1">Required for efficient ubiquinone (coenzyme Q) biosynthesis. UbiK is probably an accessory factor of Ubi enzymes and facilitates ubiquinone biosynthesis by acting as an assembly factor, a targeting factor, or both.</text>
</comment>
<dbReference type="InterPro" id="IPR007475">
    <property type="entry name" value="UbiK"/>
</dbReference>
<dbReference type="PANTHER" id="PTHR38040">
    <property type="entry name" value="UBIQUINONE BIOSYNTHESIS ACCESSORY FACTOR UBIK"/>
    <property type="match status" value="1"/>
</dbReference>
<dbReference type="AlphaFoldDB" id="Q87E58"/>
<keyword evidence="1" id="KW-0963">Cytoplasm</keyword>
<dbReference type="HAMAP" id="MF_02216">
    <property type="entry name" value="UbiK"/>
    <property type="match status" value="1"/>
</dbReference>
<keyword evidence="3" id="KW-1185">Reference proteome</keyword>
<dbReference type="EMBL" id="AE009442">
    <property type="protein sequence ID" value="AAO28342.1"/>
    <property type="molecule type" value="Genomic_DNA"/>
</dbReference>